<proteinExistence type="predicted"/>
<dbReference type="AlphaFoldDB" id="A0A6M3LWW5"/>
<sequence>MDIEEMGLIPNYCQTIDCTIRCPFIEPELCPLRALAQKQAMDTSKQALMKEAEELVK</sequence>
<name>A0A6M3LWW5_9ZZZZ</name>
<accession>A0A6M3LWW5</accession>
<dbReference type="EMBL" id="MT143548">
    <property type="protein sequence ID" value="QJA98052.1"/>
    <property type="molecule type" value="Genomic_DNA"/>
</dbReference>
<reference evidence="1" key="1">
    <citation type="submission" date="2020-03" db="EMBL/GenBank/DDBJ databases">
        <title>The deep terrestrial virosphere.</title>
        <authorList>
            <person name="Holmfeldt K."/>
            <person name="Nilsson E."/>
            <person name="Simone D."/>
            <person name="Lopez-Fernandez M."/>
            <person name="Wu X."/>
            <person name="de Brujin I."/>
            <person name="Lundin D."/>
            <person name="Andersson A."/>
            <person name="Bertilsson S."/>
            <person name="Dopson M."/>
        </authorList>
    </citation>
    <scope>NUCLEOTIDE SEQUENCE</scope>
    <source>
        <strain evidence="1">MM415B05747</strain>
    </source>
</reference>
<protein>
    <submittedName>
        <fullName evidence="1">Uncharacterized protein</fullName>
    </submittedName>
</protein>
<organism evidence="1">
    <name type="scientific">viral metagenome</name>
    <dbReference type="NCBI Taxonomy" id="1070528"/>
    <lineage>
        <taxon>unclassified sequences</taxon>
        <taxon>metagenomes</taxon>
        <taxon>organismal metagenomes</taxon>
    </lineage>
</organism>
<evidence type="ECO:0000313" key="1">
    <source>
        <dbReference type="EMBL" id="QJA98052.1"/>
    </source>
</evidence>
<gene>
    <name evidence="1" type="ORF">MM415B05747_0008</name>
</gene>